<dbReference type="AlphaFoldDB" id="A0A8T0FJC3"/>
<reference evidence="1" key="1">
    <citation type="journal article" date="2020" name="bioRxiv">
        <title>Chromosome-level reference genome of the European wasp spider Argiope bruennichi: a resource for studies on range expansion and evolutionary adaptation.</title>
        <authorList>
            <person name="Sheffer M.M."/>
            <person name="Hoppe A."/>
            <person name="Krehenwinkel H."/>
            <person name="Uhl G."/>
            <person name="Kuss A.W."/>
            <person name="Jensen L."/>
            <person name="Jensen C."/>
            <person name="Gillespie R.G."/>
            <person name="Hoff K.J."/>
            <person name="Prost S."/>
        </authorList>
    </citation>
    <scope>NUCLEOTIDE SEQUENCE</scope>
</reference>
<organism evidence="1 2">
    <name type="scientific">Argiope bruennichi</name>
    <name type="common">Wasp spider</name>
    <name type="synonym">Aranea bruennichi</name>
    <dbReference type="NCBI Taxonomy" id="94029"/>
    <lineage>
        <taxon>Eukaryota</taxon>
        <taxon>Metazoa</taxon>
        <taxon>Ecdysozoa</taxon>
        <taxon>Arthropoda</taxon>
        <taxon>Chelicerata</taxon>
        <taxon>Arachnida</taxon>
        <taxon>Araneae</taxon>
        <taxon>Araneomorphae</taxon>
        <taxon>Entelegynae</taxon>
        <taxon>Araneoidea</taxon>
        <taxon>Araneidae</taxon>
        <taxon>Argiope</taxon>
    </lineage>
</organism>
<evidence type="ECO:0000313" key="1">
    <source>
        <dbReference type="EMBL" id="KAF8788883.1"/>
    </source>
</evidence>
<dbReference type="Proteomes" id="UP000807504">
    <property type="component" value="Unassembled WGS sequence"/>
</dbReference>
<proteinExistence type="predicted"/>
<keyword evidence="2" id="KW-1185">Reference proteome</keyword>
<dbReference type="EMBL" id="JABXBU010000012">
    <property type="protein sequence ID" value="KAF8788883.1"/>
    <property type="molecule type" value="Genomic_DNA"/>
</dbReference>
<protein>
    <submittedName>
        <fullName evidence="1">Uncharacterized protein</fullName>
    </submittedName>
</protein>
<gene>
    <name evidence="1" type="ORF">HNY73_006877</name>
</gene>
<name>A0A8T0FJC3_ARGBR</name>
<sequence length="253" mass="27776">MLVGVRNVCGSGWHLSIGGWSGKCVCVAFGGTCRLVVGAGNVCVWQWEALVDWWLEREMCVCGSWRHLSIGGWSGKCVCGSRRHLSIGGWSGKCVCGSRRHLAIGGWSGKCVCGSRMALWRLCGWSGKCVCGSRRHLAIGGWSGKCVCGSRRHLAIGGWSGKCVCGVAVGGTWRLVDGVGSVCVCVCVWQSEALGDWWLEREMCFLCSYSIQHYFPIDSLIRDFFAVSMYPEMYADFQHLPSEYLSSEFLKIS</sequence>
<reference evidence="1" key="2">
    <citation type="submission" date="2020-06" db="EMBL/GenBank/DDBJ databases">
        <authorList>
            <person name="Sheffer M."/>
        </authorList>
    </citation>
    <scope>NUCLEOTIDE SEQUENCE</scope>
</reference>
<accession>A0A8T0FJC3</accession>
<evidence type="ECO:0000313" key="2">
    <source>
        <dbReference type="Proteomes" id="UP000807504"/>
    </source>
</evidence>
<comment type="caution">
    <text evidence="1">The sequence shown here is derived from an EMBL/GenBank/DDBJ whole genome shotgun (WGS) entry which is preliminary data.</text>
</comment>